<feature type="region of interest" description="Disordered" evidence="2">
    <location>
        <begin position="1"/>
        <end position="26"/>
    </location>
</feature>
<dbReference type="InterPro" id="IPR044759">
    <property type="entry name" value="bZIP_RF2"/>
</dbReference>
<sequence length="290" mass="32801">MANTKGVPNIRNAGCSGKQSFLPPKSPLPSISHAYVDYGSNPCMGSKNMPRPKEGNIHHHRTSSGSFLIEEQPSWLDDLLNEPETPVRRGAHRRSSSDSSAYFDLSGIYLENTGQEGHELRNLALVPSWGSRELNRQKETQHSSYCLEGNSVGGHRAENGNLRSRVRKLQYIAELERNVQALQAEISKVCAEVEFLDQQTIILSLENKALKRRLDSLTQEQVLKCVQQEMLEREISRLGAIYQQQHRHHQQPQPPPHPVATHGRTSSRDLVSLFDSLSLKHRRPILDRNQ</sequence>
<evidence type="ECO:0000313" key="3">
    <source>
        <dbReference type="EMBL" id="CAA2620400.1"/>
    </source>
</evidence>
<gene>
    <name evidence="3" type="ORF">SI7747_05006569</name>
</gene>
<keyword evidence="1" id="KW-0175">Coiled coil</keyword>
<dbReference type="Proteomes" id="UP001189122">
    <property type="component" value="Unassembled WGS sequence"/>
</dbReference>
<dbReference type="EMBL" id="LR743592">
    <property type="protein sequence ID" value="CAA2620400.1"/>
    <property type="molecule type" value="Genomic_DNA"/>
</dbReference>
<evidence type="ECO:0000256" key="1">
    <source>
        <dbReference type="SAM" id="Coils"/>
    </source>
</evidence>
<dbReference type="PANTHER" id="PTHR46835">
    <property type="entry name" value="BASIC-LEUCINE ZIPPER (BZIP) TRANSCRIPTION FACTOR FAMILY PROTEIN-RELATED"/>
    <property type="match status" value="1"/>
</dbReference>
<proteinExistence type="predicted"/>
<feature type="region of interest" description="Disordered" evidence="2">
    <location>
        <begin position="243"/>
        <end position="264"/>
    </location>
</feature>
<reference evidence="3 4" key="1">
    <citation type="submission" date="2019-12" db="EMBL/GenBank/DDBJ databases">
        <authorList>
            <person name="Scholz U."/>
            <person name="Mascher M."/>
            <person name="Fiebig A."/>
        </authorList>
    </citation>
    <scope>NUCLEOTIDE SEQUENCE</scope>
</reference>
<organism evidence="3">
    <name type="scientific">Spirodela intermedia</name>
    <name type="common">Intermediate duckweed</name>
    <dbReference type="NCBI Taxonomy" id="51605"/>
    <lineage>
        <taxon>Eukaryota</taxon>
        <taxon>Viridiplantae</taxon>
        <taxon>Streptophyta</taxon>
        <taxon>Embryophyta</taxon>
        <taxon>Tracheophyta</taxon>
        <taxon>Spermatophyta</taxon>
        <taxon>Magnoliopsida</taxon>
        <taxon>Liliopsida</taxon>
        <taxon>Araceae</taxon>
        <taxon>Lemnoideae</taxon>
        <taxon>Spirodela</taxon>
    </lineage>
</organism>
<name>A0A7I8IQD9_SPIIN</name>
<dbReference type="AlphaFoldDB" id="A0A7I8IQD9"/>
<dbReference type="GO" id="GO:0005634">
    <property type="term" value="C:nucleus"/>
    <property type="evidence" value="ECO:0007669"/>
    <property type="project" value="UniProtKB-ARBA"/>
</dbReference>
<keyword evidence="4" id="KW-1185">Reference proteome</keyword>
<dbReference type="CDD" id="cd14703">
    <property type="entry name" value="bZIP_plant_RF2"/>
    <property type="match status" value="1"/>
</dbReference>
<dbReference type="EMBL" id="CACRZD030000005">
    <property type="protein sequence ID" value="CAA6660150.1"/>
    <property type="molecule type" value="Genomic_DNA"/>
</dbReference>
<dbReference type="GO" id="GO:0003700">
    <property type="term" value="F:DNA-binding transcription factor activity"/>
    <property type="evidence" value="ECO:0007669"/>
    <property type="project" value="InterPro"/>
</dbReference>
<feature type="coiled-coil region" evidence="1">
    <location>
        <begin position="165"/>
        <end position="199"/>
    </location>
</feature>
<accession>A0A7I8IQD9</accession>
<dbReference type="PANTHER" id="PTHR46835:SF3">
    <property type="entry name" value="BASIC-LEUCINE ZIPPER (BZIP) TRANSCRIPTION FACTOR FAMILY PROTEIN"/>
    <property type="match status" value="1"/>
</dbReference>
<dbReference type="InterPro" id="IPR044797">
    <property type="entry name" value="At4g06598-like"/>
</dbReference>
<evidence type="ECO:0000256" key="2">
    <source>
        <dbReference type="SAM" id="MobiDB-lite"/>
    </source>
</evidence>
<evidence type="ECO:0000313" key="4">
    <source>
        <dbReference type="Proteomes" id="UP001189122"/>
    </source>
</evidence>
<protein>
    <submittedName>
        <fullName evidence="3">Uncharacterized protein</fullName>
    </submittedName>
</protein>